<reference evidence="1 2" key="1">
    <citation type="submission" date="2021-04" db="EMBL/GenBank/DDBJ databases">
        <title>Genome analysis of Polyangium sp.</title>
        <authorList>
            <person name="Li Y."/>
            <person name="Wang J."/>
        </authorList>
    </citation>
    <scope>NUCLEOTIDE SEQUENCE [LARGE SCALE GENOMIC DNA]</scope>
    <source>
        <strain evidence="1 2">SDU14</strain>
    </source>
</reference>
<evidence type="ECO:0000313" key="2">
    <source>
        <dbReference type="Proteomes" id="UP001151081"/>
    </source>
</evidence>
<organism evidence="1 2">
    <name type="scientific">Polyangium jinanense</name>
    <dbReference type="NCBI Taxonomy" id="2829994"/>
    <lineage>
        <taxon>Bacteria</taxon>
        <taxon>Pseudomonadati</taxon>
        <taxon>Myxococcota</taxon>
        <taxon>Polyangia</taxon>
        <taxon>Polyangiales</taxon>
        <taxon>Polyangiaceae</taxon>
        <taxon>Polyangium</taxon>
    </lineage>
</organism>
<proteinExistence type="predicted"/>
<evidence type="ECO:0000313" key="1">
    <source>
        <dbReference type="EMBL" id="MDC3985648.1"/>
    </source>
</evidence>
<accession>A0A9X3XAY3</accession>
<dbReference type="RefSeq" id="WP_272421682.1">
    <property type="nucleotide sequence ID" value="NZ_JAGTJJ010000030.1"/>
</dbReference>
<dbReference type="Proteomes" id="UP001151081">
    <property type="component" value="Unassembled WGS sequence"/>
</dbReference>
<sequence>MTEDMFRTVLDSASVTTDPEGWLRLPEGQLLTLYAAHDGVALNIAKVESLRLAHGVIRARSNKGETFFVAREDLFAVSLDGGTKVSAGRKAGFLG</sequence>
<protein>
    <submittedName>
        <fullName evidence="1">Uncharacterized protein</fullName>
    </submittedName>
</protein>
<gene>
    <name evidence="1" type="ORF">KEG57_34530</name>
</gene>
<comment type="caution">
    <text evidence="1">The sequence shown here is derived from an EMBL/GenBank/DDBJ whole genome shotgun (WGS) entry which is preliminary data.</text>
</comment>
<keyword evidence="2" id="KW-1185">Reference proteome</keyword>
<name>A0A9X3XAY3_9BACT</name>
<dbReference type="AlphaFoldDB" id="A0A9X3XAY3"/>
<dbReference type="EMBL" id="JAGTJJ010000030">
    <property type="protein sequence ID" value="MDC3985648.1"/>
    <property type="molecule type" value="Genomic_DNA"/>
</dbReference>